<protein>
    <submittedName>
        <fullName evidence="2">Uncharacterized protein</fullName>
    </submittedName>
</protein>
<gene>
    <name evidence="2" type="ORF">FSB_LOCUS4779</name>
</gene>
<reference evidence="2" key="1">
    <citation type="submission" date="2018-02" db="EMBL/GenBank/DDBJ databases">
        <authorList>
            <person name="Cohen D.B."/>
            <person name="Kent A.D."/>
        </authorList>
    </citation>
    <scope>NUCLEOTIDE SEQUENCE</scope>
</reference>
<proteinExistence type="predicted"/>
<dbReference type="EMBL" id="OIVN01000241">
    <property type="protein sequence ID" value="SPC76897.1"/>
    <property type="molecule type" value="Genomic_DNA"/>
</dbReference>
<sequence length="214" mass="24493">MEPENIDWNSVESIFEEDDTYENFDAPQWVDLSAPDETIDDRAWFCNPDCKHPKNAEDFLKPTQYLKVKLLRSLSISEILPFRDRNRRDLKLKGKEINSFSQAAKIPNPKSLKTKGSNEDSENKNPNIFAPIANDGIDSKKAAMKTSNEKKIRKQLNDESSENSFVDERKPQLKSSFSAHNLLGGQEILNQITEFCCELKKLGRKSWKKPTAGE</sequence>
<dbReference type="PANTHER" id="PTHR36373:SF2">
    <property type="entry name" value="TPX2 CENTRAL DOMAIN-CONTAINING PROTEIN"/>
    <property type="match status" value="1"/>
</dbReference>
<dbReference type="AlphaFoldDB" id="A0A2N9ECZ1"/>
<accession>A0A2N9ECZ1</accession>
<evidence type="ECO:0000256" key="1">
    <source>
        <dbReference type="SAM" id="MobiDB-lite"/>
    </source>
</evidence>
<feature type="region of interest" description="Disordered" evidence="1">
    <location>
        <begin position="103"/>
        <end position="170"/>
    </location>
</feature>
<dbReference type="PANTHER" id="PTHR36373">
    <property type="entry name" value="EXPRESSED PROTEIN"/>
    <property type="match status" value="1"/>
</dbReference>
<evidence type="ECO:0000313" key="2">
    <source>
        <dbReference type="EMBL" id="SPC76897.1"/>
    </source>
</evidence>
<organism evidence="2">
    <name type="scientific">Fagus sylvatica</name>
    <name type="common">Beechnut</name>
    <dbReference type="NCBI Taxonomy" id="28930"/>
    <lineage>
        <taxon>Eukaryota</taxon>
        <taxon>Viridiplantae</taxon>
        <taxon>Streptophyta</taxon>
        <taxon>Embryophyta</taxon>
        <taxon>Tracheophyta</taxon>
        <taxon>Spermatophyta</taxon>
        <taxon>Magnoliopsida</taxon>
        <taxon>eudicotyledons</taxon>
        <taxon>Gunneridae</taxon>
        <taxon>Pentapetalae</taxon>
        <taxon>rosids</taxon>
        <taxon>fabids</taxon>
        <taxon>Fagales</taxon>
        <taxon>Fagaceae</taxon>
        <taxon>Fagus</taxon>
    </lineage>
</organism>
<name>A0A2N9ECZ1_FAGSY</name>